<feature type="compositionally biased region" description="Polar residues" evidence="3">
    <location>
        <begin position="176"/>
        <end position="191"/>
    </location>
</feature>
<comment type="caution">
    <text evidence="5">The sequence shown here is derived from an EMBL/GenBank/DDBJ whole genome shotgun (WGS) entry which is preliminary data.</text>
</comment>
<feature type="region of interest" description="Disordered" evidence="3">
    <location>
        <begin position="18"/>
        <end position="42"/>
    </location>
</feature>
<organism evidence="5 6">
    <name type="scientific">Danaus chrysippus</name>
    <name type="common">African queen</name>
    <dbReference type="NCBI Taxonomy" id="151541"/>
    <lineage>
        <taxon>Eukaryota</taxon>
        <taxon>Metazoa</taxon>
        <taxon>Ecdysozoa</taxon>
        <taxon>Arthropoda</taxon>
        <taxon>Hexapoda</taxon>
        <taxon>Insecta</taxon>
        <taxon>Pterygota</taxon>
        <taxon>Neoptera</taxon>
        <taxon>Endopterygota</taxon>
        <taxon>Lepidoptera</taxon>
        <taxon>Glossata</taxon>
        <taxon>Ditrysia</taxon>
        <taxon>Papilionoidea</taxon>
        <taxon>Nymphalidae</taxon>
        <taxon>Danainae</taxon>
        <taxon>Danaini</taxon>
        <taxon>Danaina</taxon>
        <taxon>Danaus</taxon>
        <taxon>Anosia</taxon>
    </lineage>
</organism>
<feature type="region of interest" description="Disordered" evidence="3">
    <location>
        <begin position="312"/>
        <end position="354"/>
    </location>
</feature>
<feature type="signal peptide" evidence="4">
    <location>
        <begin position="1"/>
        <end position="16"/>
    </location>
</feature>
<dbReference type="PANTHER" id="PTHR10380:SF209">
    <property type="match status" value="1"/>
</dbReference>
<dbReference type="InterPro" id="IPR050468">
    <property type="entry name" value="Cuticle_Struct_Prot"/>
</dbReference>
<evidence type="ECO:0000256" key="2">
    <source>
        <dbReference type="PROSITE-ProRule" id="PRU00497"/>
    </source>
</evidence>
<gene>
    <name evidence="5" type="ORF">DCHRY22_LOCUS13069</name>
</gene>
<feature type="compositionally biased region" description="Low complexity" evidence="3">
    <location>
        <begin position="155"/>
        <end position="175"/>
    </location>
</feature>
<dbReference type="AlphaFoldDB" id="A0A8J2W9K1"/>
<reference evidence="5" key="1">
    <citation type="submission" date="2021-09" db="EMBL/GenBank/DDBJ databases">
        <authorList>
            <person name="Martin H S."/>
        </authorList>
    </citation>
    <scope>NUCLEOTIDE SEQUENCE</scope>
</reference>
<feature type="compositionally biased region" description="Low complexity" evidence="3">
    <location>
        <begin position="312"/>
        <end position="324"/>
    </location>
</feature>
<dbReference type="EMBL" id="CAKASE010000078">
    <property type="protein sequence ID" value="CAG9579084.1"/>
    <property type="molecule type" value="Genomic_DNA"/>
</dbReference>
<evidence type="ECO:0000313" key="5">
    <source>
        <dbReference type="EMBL" id="CAG9579084.1"/>
    </source>
</evidence>
<feature type="compositionally biased region" description="Low complexity" evidence="3">
    <location>
        <begin position="18"/>
        <end position="31"/>
    </location>
</feature>
<dbReference type="OrthoDB" id="6631236at2759"/>
<dbReference type="PROSITE" id="PS51155">
    <property type="entry name" value="CHIT_BIND_RR_2"/>
    <property type="match status" value="1"/>
</dbReference>
<dbReference type="GO" id="GO:0008010">
    <property type="term" value="F:structural constituent of chitin-based larval cuticle"/>
    <property type="evidence" value="ECO:0007669"/>
    <property type="project" value="TreeGrafter"/>
</dbReference>
<dbReference type="PANTHER" id="PTHR10380">
    <property type="entry name" value="CUTICLE PROTEIN"/>
    <property type="match status" value="1"/>
</dbReference>
<dbReference type="InterPro" id="IPR000618">
    <property type="entry name" value="Insect_cuticle"/>
</dbReference>
<feature type="compositionally biased region" description="Acidic residues" evidence="3">
    <location>
        <begin position="327"/>
        <end position="336"/>
    </location>
</feature>
<accession>A0A8J2W9K1</accession>
<keyword evidence="1 4" id="KW-0732">Signal</keyword>
<evidence type="ECO:0000256" key="1">
    <source>
        <dbReference type="ARBA" id="ARBA00022729"/>
    </source>
</evidence>
<evidence type="ECO:0000256" key="3">
    <source>
        <dbReference type="SAM" id="MobiDB-lite"/>
    </source>
</evidence>
<keyword evidence="6" id="KW-1185">Reference proteome</keyword>
<feature type="chain" id="PRO_5035259386" evidence="4">
    <location>
        <begin position="17"/>
        <end position="672"/>
    </location>
</feature>
<sequence length="672" mass="76702">MNLFILLACTIATTTATNTTETTTSPPSNTTKEILKASETADPTKAEIVKQIRRLNEDGSYTIGYEANDGTFKIESRDVLGNVKGTFGYVSDDGEIKRVTYSSSADSTPATVTTSTTPTTPTMVVRVNKTISSTTRRPLATVVYPTRSSTTTRGTVIQPIPRRRPVSSSVRPQTSDTTTETQKQITASSSNIHRREDLLKSRTQSAKTAPVTSKDDLVTKQTTTTPSQTLKPVYEHTTEREMDINKSTATRRELSGASANHHMLNLQQSMGDDSTDVYGSHLSHGTLRPLFTTTTIRPKLVSLHSILAARQQQQQQQQQHQIHQQYDDEQEEEQESTLEATTGRTYEPDESVTSNPIPVVHISAQRGSDKIFYQPQYRRPAAVLFRTQEYLRDNPGAPIPIGNQRPFLNYEYQDKILDSQYVKESQQVKNNQEAESGPYEYRHNDYRPVPRVIHVPVDDRGVPIQGYEARYVNPYRPQPLFQRYDPVNEMHSISAPVSTRDFKRLLHILILRQNRLQALMEQIMPEAYQPAHYRSEPYHTQPRHYTRHQDDEQYDYRYQPQYRQDFYSSQVSNYDDRDYESHRYLPRRRLYSRPYDAQGSASEHIEQTPEYLPVEVREALLLKMLLLAISPDFMPTPAPATELTTAAPTRKQVRNVQILGEEGSDKKQKQGH</sequence>
<proteinExistence type="predicted"/>
<feature type="compositionally biased region" description="Polar residues" evidence="3">
    <location>
        <begin position="201"/>
        <end position="211"/>
    </location>
</feature>
<dbReference type="Pfam" id="PF00379">
    <property type="entry name" value="Chitin_bind_4"/>
    <property type="match status" value="1"/>
</dbReference>
<dbReference type="GO" id="GO:0062129">
    <property type="term" value="C:chitin-based extracellular matrix"/>
    <property type="evidence" value="ECO:0007669"/>
    <property type="project" value="TreeGrafter"/>
</dbReference>
<evidence type="ECO:0000313" key="6">
    <source>
        <dbReference type="Proteomes" id="UP000789524"/>
    </source>
</evidence>
<evidence type="ECO:0000256" key="4">
    <source>
        <dbReference type="SAM" id="SignalP"/>
    </source>
</evidence>
<protein>
    <submittedName>
        <fullName evidence="5">(African queen) hypothetical protein</fullName>
    </submittedName>
</protein>
<feature type="region of interest" description="Disordered" evidence="3">
    <location>
        <begin position="146"/>
        <end position="227"/>
    </location>
</feature>
<name>A0A8J2W9K1_9NEOP</name>
<keyword evidence="2" id="KW-0193">Cuticle</keyword>
<dbReference type="Proteomes" id="UP000789524">
    <property type="component" value="Unassembled WGS sequence"/>
</dbReference>